<keyword evidence="8" id="KW-1185">Reference proteome</keyword>
<keyword evidence="4" id="KW-0498">Mitosis</keyword>
<dbReference type="GO" id="GO:0005634">
    <property type="term" value="C:nucleus"/>
    <property type="evidence" value="ECO:0007669"/>
    <property type="project" value="TreeGrafter"/>
</dbReference>
<reference evidence="7" key="3">
    <citation type="submission" date="2025-09" db="UniProtKB">
        <authorList>
            <consortium name="Ensembl"/>
        </authorList>
    </citation>
    <scope>IDENTIFICATION</scope>
</reference>
<comment type="similarity">
    <text evidence="1">Belongs to the BORA family.</text>
</comment>
<evidence type="ECO:0000313" key="8">
    <source>
        <dbReference type="Proteomes" id="UP000007875"/>
    </source>
</evidence>
<dbReference type="GO" id="GO:0051301">
    <property type="term" value="P:cell division"/>
    <property type="evidence" value="ECO:0007669"/>
    <property type="project" value="UniProtKB-KW"/>
</dbReference>
<evidence type="ECO:0000313" key="7">
    <source>
        <dbReference type="Ensembl" id="ENSCSAVP00000007415.1"/>
    </source>
</evidence>
<feature type="region of interest" description="Disordered" evidence="6">
    <location>
        <begin position="171"/>
        <end position="190"/>
    </location>
</feature>
<evidence type="ECO:0000256" key="6">
    <source>
        <dbReference type="SAM" id="MobiDB-lite"/>
    </source>
</evidence>
<dbReference type="STRING" id="51511.ENSCSAVP00000007415"/>
<accession>H2YQ07</accession>
<keyword evidence="5" id="KW-0131">Cell cycle</keyword>
<dbReference type="InterPro" id="IPR023252">
    <property type="entry name" value="Aurora_borealis_protein"/>
</dbReference>
<protein>
    <recommendedName>
        <fullName evidence="2">Protein aurora borealis</fullName>
    </recommendedName>
</protein>
<organism evidence="7 8">
    <name type="scientific">Ciona savignyi</name>
    <name type="common">Pacific transparent sea squirt</name>
    <dbReference type="NCBI Taxonomy" id="51511"/>
    <lineage>
        <taxon>Eukaryota</taxon>
        <taxon>Metazoa</taxon>
        <taxon>Chordata</taxon>
        <taxon>Tunicata</taxon>
        <taxon>Ascidiacea</taxon>
        <taxon>Phlebobranchia</taxon>
        <taxon>Cionidae</taxon>
        <taxon>Ciona</taxon>
    </lineage>
</organism>
<evidence type="ECO:0000256" key="2">
    <source>
        <dbReference type="ARBA" id="ARBA00020055"/>
    </source>
</evidence>
<reference evidence="7" key="2">
    <citation type="submission" date="2025-08" db="UniProtKB">
        <authorList>
            <consortium name="Ensembl"/>
        </authorList>
    </citation>
    <scope>IDENTIFICATION</scope>
</reference>
<evidence type="ECO:0000256" key="4">
    <source>
        <dbReference type="ARBA" id="ARBA00022776"/>
    </source>
</evidence>
<evidence type="ECO:0000256" key="1">
    <source>
        <dbReference type="ARBA" id="ARBA00010963"/>
    </source>
</evidence>
<dbReference type="GO" id="GO:0007088">
    <property type="term" value="P:regulation of mitotic nuclear division"/>
    <property type="evidence" value="ECO:0007669"/>
    <property type="project" value="TreeGrafter"/>
</dbReference>
<dbReference type="PANTHER" id="PTHR14728">
    <property type="entry name" value="PROTEIN AURORA BOREALIS"/>
    <property type="match status" value="1"/>
</dbReference>
<proteinExistence type="inferred from homology"/>
<sequence length="217" mass="23891">MSSVQLMAEKNARLNNEKTPKCKMLGPSKSEHHFGMAQYSTPKSNLSDSGSMNTVNESIIANPFENRSIVDSLLQPSCSPSVNFSTSNSCLNKSPGSFWTIDQIAVLNPADIDLSKLHEQENFVKLDADSEIKAQRAIDDFFASTINITSPFSLPDKPHYVAIISPSPSMKRTTNLSQKRSESASKRVPSKIVEEEIQDVEVRNKITTSTQTALTIP</sequence>
<evidence type="ECO:0000256" key="5">
    <source>
        <dbReference type="ARBA" id="ARBA00023306"/>
    </source>
</evidence>
<name>H2YQ07_CIOSA</name>
<keyword evidence="3" id="KW-0132">Cell division</keyword>
<dbReference type="Pfam" id="PF15280">
    <property type="entry name" value="BORA_N"/>
    <property type="match status" value="1"/>
</dbReference>
<dbReference type="GO" id="GO:0060236">
    <property type="term" value="P:regulation of mitotic spindle organization"/>
    <property type="evidence" value="ECO:0007669"/>
    <property type="project" value="TreeGrafter"/>
</dbReference>
<dbReference type="InParanoid" id="H2YQ07"/>
<dbReference type="GO" id="GO:0019901">
    <property type="term" value="F:protein kinase binding"/>
    <property type="evidence" value="ECO:0007669"/>
    <property type="project" value="TreeGrafter"/>
</dbReference>
<dbReference type="PANTHER" id="PTHR14728:SF2">
    <property type="entry name" value="PROTEIN AURORA BOREALIS"/>
    <property type="match status" value="1"/>
</dbReference>
<dbReference type="Proteomes" id="UP000007875">
    <property type="component" value="Unassembled WGS sequence"/>
</dbReference>
<dbReference type="Ensembl" id="ENSCSAVT00000007512.1">
    <property type="protein sequence ID" value="ENSCSAVP00000007415.1"/>
    <property type="gene ID" value="ENSCSAVG00000004434.1"/>
</dbReference>
<evidence type="ECO:0000256" key="3">
    <source>
        <dbReference type="ARBA" id="ARBA00022618"/>
    </source>
</evidence>
<dbReference type="HOGENOM" id="CLU_1274779_0_0_1"/>
<dbReference type="AlphaFoldDB" id="H2YQ07"/>
<dbReference type="GO" id="GO:0005737">
    <property type="term" value="C:cytoplasm"/>
    <property type="evidence" value="ECO:0007669"/>
    <property type="project" value="TreeGrafter"/>
</dbReference>
<reference evidence="8" key="1">
    <citation type="submission" date="2003-08" db="EMBL/GenBank/DDBJ databases">
        <authorList>
            <person name="Birren B."/>
            <person name="Nusbaum C."/>
            <person name="Abebe A."/>
            <person name="Abouelleil A."/>
            <person name="Adekoya E."/>
            <person name="Ait-zahra M."/>
            <person name="Allen N."/>
            <person name="Allen T."/>
            <person name="An P."/>
            <person name="Anderson M."/>
            <person name="Anderson S."/>
            <person name="Arachchi H."/>
            <person name="Armbruster J."/>
            <person name="Bachantsang P."/>
            <person name="Baldwin J."/>
            <person name="Barry A."/>
            <person name="Bayul T."/>
            <person name="Blitshsteyn B."/>
            <person name="Bloom T."/>
            <person name="Blye J."/>
            <person name="Boguslavskiy L."/>
            <person name="Borowsky M."/>
            <person name="Boukhgalter B."/>
            <person name="Brunache A."/>
            <person name="Butler J."/>
            <person name="Calixte N."/>
            <person name="Calvo S."/>
            <person name="Camarata J."/>
            <person name="Campo K."/>
            <person name="Chang J."/>
            <person name="Cheshatsang Y."/>
            <person name="Citroen M."/>
            <person name="Collymore A."/>
            <person name="Considine T."/>
            <person name="Cook A."/>
            <person name="Cooke P."/>
            <person name="Corum B."/>
            <person name="Cuomo C."/>
            <person name="David R."/>
            <person name="Dawoe T."/>
            <person name="Degray S."/>
            <person name="Dodge S."/>
            <person name="Dooley K."/>
            <person name="Dorje P."/>
            <person name="Dorjee K."/>
            <person name="Dorris L."/>
            <person name="Duffey N."/>
            <person name="Dupes A."/>
            <person name="Elkins T."/>
            <person name="Engels R."/>
            <person name="Erickson J."/>
            <person name="Farina A."/>
            <person name="Faro S."/>
            <person name="Ferreira P."/>
            <person name="Fischer H."/>
            <person name="Fitzgerald M."/>
            <person name="Foley K."/>
            <person name="Gage D."/>
            <person name="Galagan J."/>
            <person name="Gearin G."/>
            <person name="Gnerre S."/>
            <person name="Gnirke A."/>
            <person name="Goyette A."/>
            <person name="Graham J."/>
            <person name="Grandbois E."/>
            <person name="Gyaltsen K."/>
            <person name="Hafez N."/>
            <person name="Hagopian D."/>
            <person name="Hagos B."/>
            <person name="Hall J."/>
            <person name="Hatcher B."/>
            <person name="Heller A."/>
            <person name="Higgins H."/>
            <person name="Honan T."/>
            <person name="Horn A."/>
            <person name="Houde N."/>
            <person name="Hughes L."/>
            <person name="Hulme W."/>
            <person name="Husby E."/>
            <person name="Iliev I."/>
            <person name="Jaffe D."/>
            <person name="Jones C."/>
            <person name="Kamal M."/>
            <person name="Kamat A."/>
            <person name="Kamvysselis M."/>
            <person name="Karlsson E."/>
            <person name="Kells C."/>
            <person name="Kieu A."/>
            <person name="Kisner P."/>
            <person name="Kodira C."/>
            <person name="Kulbokas E."/>
            <person name="Labutti K."/>
            <person name="Lama D."/>
            <person name="Landers T."/>
            <person name="Leger J."/>
            <person name="Levine S."/>
            <person name="Lewis D."/>
            <person name="Lewis T."/>
            <person name="Lindblad-toh K."/>
            <person name="Liu X."/>
            <person name="Lokyitsang T."/>
            <person name="Lokyitsang Y."/>
            <person name="Lucien O."/>
            <person name="Lui A."/>
            <person name="Ma L.J."/>
            <person name="Mabbitt R."/>
            <person name="Macdonald J."/>
            <person name="Maclean C."/>
            <person name="Major J."/>
            <person name="Manning J."/>
            <person name="Marabella R."/>
            <person name="Maru K."/>
            <person name="Matthews C."/>
            <person name="Mauceli E."/>
            <person name="Mccarthy M."/>
            <person name="Mcdonough S."/>
            <person name="Mcghee T."/>
            <person name="Meldrim J."/>
            <person name="Meneus L."/>
            <person name="Mesirov J."/>
            <person name="Mihalev A."/>
            <person name="Mihova T."/>
            <person name="Mikkelsen T."/>
            <person name="Mlenga V."/>
            <person name="Moru K."/>
            <person name="Mozes J."/>
            <person name="Mulrain L."/>
            <person name="Munson G."/>
            <person name="Naylor J."/>
            <person name="Newes C."/>
            <person name="Nguyen C."/>
            <person name="Nguyen N."/>
            <person name="Nguyen T."/>
            <person name="Nicol R."/>
            <person name="Nielsen C."/>
            <person name="Nizzari M."/>
            <person name="Norbu C."/>
            <person name="Norbu N."/>
            <person name="O'donnell P."/>
            <person name="Okoawo O."/>
            <person name="O'leary S."/>
            <person name="Omotosho B."/>
            <person name="O'neill K."/>
            <person name="Osman S."/>
            <person name="Parker S."/>
            <person name="Perrin D."/>
            <person name="Phunkhang P."/>
            <person name="Piqani B."/>
            <person name="Purcell S."/>
            <person name="Rachupka T."/>
            <person name="Ramasamy U."/>
            <person name="Rameau R."/>
            <person name="Ray V."/>
            <person name="Raymond C."/>
            <person name="Retta R."/>
            <person name="Richardson S."/>
            <person name="Rise C."/>
            <person name="Rodriguez J."/>
            <person name="Rogers J."/>
            <person name="Rogov P."/>
            <person name="Rutman M."/>
            <person name="Schupbach R."/>
            <person name="Seaman C."/>
            <person name="Settipalli S."/>
            <person name="Sharpe T."/>
            <person name="Sheridan J."/>
            <person name="Sherpa N."/>
            <person name="Shi J."/>
            <person name="Smirnov S."/>
            <person name="Smith C."/>
            <person name="Sougnez C."/>
            <person name="Spencer B."/>
            <person name="Stalker J."/>
            <person name="Stange-thomann N."/>
            <person name="Stavropoulos S."/>
            <person name="Stetson K."/>
            <person name="Stone C."/>
            <person name="Stone S."/>
            <person name="Stubbs M."/>
            <person name="Talamas J."/>
            <person name="Tchuinga P."/>
            <person name="Tenzing P."/>
            <person name="Tesfaye S."/>
            <person name="Theodore J."/>
            <person name="Thoulutsang Y."/>
            <person name="Topham K."/>
            <person name="Towey S."/>
            <person name="Tsamla T."/>
            <person name="Tsomo N."/>
            <person name="Vallee D."/>
            <person name="Vassiliev H."/>
            <person name="Venkataraman V."/>
            <person name="Vinson J."/>
            <person name="Vo A."/>
            <person name="Wade C."/>
            <person name="Wang S."/>
            <person name="Wangchuk T."/>
            <person name="Wangdi T."/>
            <person name="Whittaker C."/>
            <person name="Wilkinson J."/>
            <person name="Wu Y."/>
            <person name="Wyman D."/>
            <person name="Yadav S."/>
            <person name="Yang S."/>
            <person name="Yang X."/>
            <person name="Yeager S."/>
            <person name="Yee E."/>
            <person name="Young G."/>
            <person name="Zainoun J."/>
            <person name="Zembeck L."/>
            <person name="Zimmer A."/>
            <person name="Zody M."/>
            <person name="Lander E."/>
        </authorList>
    </citation>
    <scope>NUCLEOTIDE SEQUENCE [LARGE SCALE GENOMIC DNA]</scope>
</reference>